<feature type="binding site" evidence="12">
    <location>
        <position position="567"/>
    </location>
    <ligand>
        <name>Zn(2+)</name>
        <dbReference type="ChEBI" id="CHEBI:29105"/>
        <label>1</label>
    </ligand>
</feature>
<evidence type="ECO:0000256" key="6">
    <source>
        <dbReference type="ARBA" id="ARBA00022806"/>
    </source>
</evidence>
<evidence type="ECO:0000256" key="3">
    <source>
        <dbReference type="ARBA" id="ARBA00022723"/>
    </source>
</evidence>
<dbReference type="AlphaFoldDB" id="A0A096BJU0"/>
<feature type="binding site" evidence="12">
    <location>
        <position position="524"/>
    </location>
    <ligand>
        <name>Zn(2+)</name>
        <dbReference type="ChEBI" id="CHEBI:29105"/>
        <label>1</label>
    </ligand>
</feature>
<dbReference type="InterPro" id="IPR001650">
    <property type="entry name" value="Helicase_C-like"/>
</dbReference>
<dbReference type="GO" id="GO:0003677">
    <property type="term" value="F:DNA binding"/>
    <property type="evidence" value="ECO:0007669"/>
    <property type="project" value="UniProtKB-UniRule"/>
</dbReference>
<evidence type="ECO:0000256" key="5">
    <source>
        <dbReference type="ARBA" id="ARBA00022801"/>
    </source>
</evidence>
<dbReference type="EC" id="5.6.2.4" evidence="12"/>
<dbReference type="FunFam" id="3.40.1440.60:FF:000001">
    <property type="entry name" value="Primosomal protein N"/>
    <property type="match status" value="1"/>
</dbReference>
<keyword evidence="10 12" id="KW-0413">Isomerase</keyword>
<dbReference type="GO" id="GO:0008270">
    <property type="term" value="F:zinc ion binding"/>
    <property type="evidence" value="ECO:0007669"/>
    <property type="project" value="UniProtKB-UniRule"/>
</dbReference>
<dbReference type="PANTHER" id="PTHR30580:SF0">
    <property type="entry name" value="PRIMOSOMAL PROTEIN N"/>
    <property type="match status" value="1"/>
</dbReference>
<evidence type="ECO:0000256" key="4">
    <source>
        <dbReference type="ARBA" id="ARBA00022741"/>
    </source>
</evidence>
<evidence type="ECO:0000313" key="17">
    <source>
        <dbReference type="Proteomes" id="UP000029622"/>
    </source>
</evidence>
<dbReference type="InterPro" id="IPR041222">
    <property type="entry name" value="PriA_3primeBD"/>
</dbReference>
<evidence type="ECO:0000256" key="9">
    <source>
        <dbReference type="ARBA" id="ARBA00023125"/>
    </source>
</evidence>
<keyword evidence="1 12" id="KW-0639">Primosome</keyword>
<dbReference type="SUPFAM" id="SSF52540">
    <property type="entry name" value="P-loop containing nucleoside triphosphate hydrolases"/>
    <property type="match status" value="2"/>
</dbReference>
<evidence type="ECO:0000256" key="10">
    <source>
        <dbReference type="ARBA" id="ARBA00023235"/>
    </source>
</evidence>
<evidence type="ECO:0000313" key="16">
    <source>
        <dbReference type="EMBL" id="KGG81112.1"/>
    </source>
</evidence>
<dbReference type="SMART" id="SM00490">
    <property type="entry name" value="HELICc"/>
    <property type="match status" value="1"/>
</dbReference>
<keyword evidence="8 12" id="KW-0067">ATP-binding</keyword>
<dbReference type="InterPro" id="IPR027417">
    <property type="entry name" value="P-loop_NTPase"/>
</dbReference>
<feature type="binding site" evidence="12">
    <location>
        <position position="527"/>
    </location>
    <ligand>
        <name>Zn(2+)</name>
        <dbReference type="ChEBI" id="CHEBI:29105"/>
        <label>1</label>
    </ligand>
</feature>
<dbReference type="Gene3D" id="3.40.1440.60">
    <property type="entry name" value="PriA, 3(prime) DNA-binding domain"/>
    <property type="match status" value="1"/>
</dbReference>
<dbReference type="GO" id="GO:0043138">
    <property type="term" value="F:3'-5' DNA helicase activity"/>
    <property type="evidence" value="ECO:0007669"/>
    <property type="project" value="UniProtKB-EC"/>
</dbReference>
<evidence type="ECO:0000256" key="12">
    <source>
        <dbReference type="HAMAP-Rule" id="MF_00983"/>
    </source>
</evidence>
<dbReference type="InterPro" id="IPR040498">
    <property type="entry name" value="PriA_CRR"/>
</dbReference>
<dbReference type="PROSITE" id="PS51194">
    <property type="entry name" value="HELICASE_CTER"/>
    <property type="match status" value="1"/>
</dbReference>
<dbReference type="InterPro" id="IPR006935">
    <property type="entry name" value="Helicase/UvrB_N"/>
</dbReference>
<dbReference type="InterPro" id="IPR014001">
    <property type="entry name" value="Helicase_ATP-bd"/>
</dbReference>
<dbReference type="GO" id="GO:0006270">
    <property type="term" value="P:DNA replication initiation"/>
    <property type="evidence" value="ECO:0007669"/>
    <property type="project" value="TreeGrafter"/>
</dbReference>
<comment type="function">
    <text evidence="12">Initiates the restart of stalled replication forks, which reloads the replicative helicase on sites other than the origin of replication. Recognizes and binds to abandoned replication forks and remodels them to uncover a helicase loading site. Promotes assembly of the primosome at these replication forks.</text>
</comment>
<feature type="domain" description="Helicase ATP-binding" evidence="14">
    <location>
        <begin position="296"/>
        <end position="462"/>
    </location>
</feature>
<evidence type="ECO:0000256" key="8">
    <source>
        <dbReference type="ARBA" id="ARBA00022840"/>
    </source>
</evidence>
<protein>
    <recommendedName>
        <fullName evidence="12">Replication restart protein PriA</fullName>
    </recommendedName>
    <alternativeName>
        <fullName evidence="12">ATP-dependent DNA helicase PriA</fullName>
        <ecNumber evidence="12">5.6.2.4</ecNumber>
    </alternativeName>
    <alternativeName>
        <fullName evidence="12">DNA 3'-5' helicase PriA</fullName>
    </alternativeName>
</protein>
<dbReference type="InterPro" id="IPR005259">
    <property type="entry name" value="PriA"/>
</dbReference>
<comment type="catalytic activity">
    <reaction evidence="11 12">
        <text>ATP + H2O = ADP + phosphate + H(+)</text>
        <dbReference type="Rhea" id="RHEA:13065"/>
        <dbReference type="ChEBI" id="CHEBI:15377"/>
        <dbReference type="ChEBI" id="CHEBI:15378"/>
        <dbReference type="ChEBI" id="CHEBI:30616"/>
        <dbReference type="ChEBI" id="CHEBI:43474"/>
        <dbReference type="ChEBI" id="CHEBI:456216"/>
        <dbReference type="EC" id="5.6.2.4"/>
    </reaction>
</comment>
<dbReference type="Pfam" id="PF17764">
    <property type="entry name" value="PriA_3primeBD"/>
    <property type="match status" value="1"/>
</dbReference>
<comment type="subunit">
    <text evidence="12">Component of the replication restart primosome.</text>
</comment>
<feature type="domain" description="Helicase C-terminal" evidence="15">
    <location>
        <begin position="559"/>
        <end position="724"/>
    </location>
</feature>
<dbReference type="Pfam" id="PF18319">
    <property type="entry name" value="Zn_ribbon_PriA"/>
    <property type="match status" value="1"/>
</dbReference>
<keyword evidence="2 12" id="KW-0235">DNA replication</keyword>
<dbReference type="GO" id="GO:0006310">
    <property type="term" value="P:DNA recombination"/>
    <property type="evidence" value="ECO:0007669"/>
    <property type="project" value="InterPro"/>
</dbReference>
<proteinExistence type="inferred from homology"/>
<keyword evidence="3 12" id="KW-0479">Metal-binding</keyword>
<comment type="similarity">
    <text evidence="12">Belongs to the helicase family. PriA subfamily.</text>
</comment>
<evidence type="ECO:0000256" key="1">
    <source>
        <dbReference type="ARBA" id="ARBA00022515"/>
    </source>
</evidence>
<keyword evidence="9 12" id="KW-0238">DNA-binding</keyword>
<comment type="caution">
    <text evidence="16">The sequence shown here is derived from an EMBL/GenBank/DDBJ whole genome shotgun (WGS) entry which is preliminary data.</text>
</comment>
<dbReference type="PANTHER" id="PTHR30580">
    <property type="entry name" value="PRIMOSOMAL PROTEIN N"/>
    <property type="match status" value="1"/>
</dbReference>
<sequence>MHKNKYALIVVDNASTNTDKLFTYIIPEEIVNYIEVGKRVLVPFGKSNRLLEGLVIEIVDDINFSSNKLKSIKKVIDDTPILSKKLIELGLWMRDKYLAQYIEVFKTIMPTGISNKVIKYIRITEGYNHAYEDRLDEKQKKIIEYLLELKECELNRLKTDLCIKNINLYIKDLEDRGLVELFDKIDTGIGKKYEKFVKRLFDKDKITEIIDSLKKNANKQIEVIRTLSDVEYIKLKELMVKTDCGYSTVKSLHSKGLIEILDINVNRNPIKRYIPPYKRVSLTEYQKLCLDTIINDIYKNNKNKFLIHGVTGSGKTEVYLQLIDKMLKQNKDSIVLVPEISLTPQTVERFMGRFGDNVAILHSRLSIGERYDEWRKIKEGKVKIVVGARSAVFAPFNNLGLIIIDEEHENSYKSSMNPKYNAIEVAEKRCDLENAALVLGSATPSIETYYRAKNGDFKLLEMPIRANKAKMPSIEIVDMKEELEKGNKSIFSESLFKAIKDNLHNKKQTILFLNRRGFSTFISCRKCGYVVKCSECDISMTYHLDSNILKCHYCGLSVKPPTTCPECGSRYIKYFGIGTQKVEEYIKKLFPSAKVARMDVDNTTKKGSYERILSDMKNGKIDILIGTQMISKGLDFPNVTLVGIIAADMSLNLPDFRASERTFQLITQVSGRAGRGDVEGRVILQTYEPEHYSILTSKEHDYKKFYDMEIKIRKEFNYPPYTNIINIVLGSKDEIKLNEASKEFYFCLVNRLEKNLNVIRNDLILGPNPAPIYKIRNSYRQQIMIKCIEKEVEIVKKILRDLVIDKKNDKMFKDIKISIDINPINVI</sequence>
<evidence type="ECO:0000256" key="11">
    <source>
        <dbReference type="ARBA" id="ARBA00048988"/>
    </source>
</evidence>
<accession>A0A096BJU0</accession>
<dbReference type="Pfam" id="PF18074">
    <property type="entry name" value="PriA_C"/>
    <property type="match status" value="1"/>
</dbReference>
<dbReference type="CDD" id="cd17929">
    <property type="entry name" value="DEXHc_priA"/>
    <property type="match status" value="1"/>
</dbReference>
<dbReference type="HAMAP" id="MF_00983">
    <property type="entry name" value="PriA"/>
    <property type="match status" value="1"/>
</dbReference>
<evidence type="ECO:0000259" key="14">
    <source>
        <dbReference type="PROSITE" id="PS51192"/>
    </source>
</evidence>
<dbReference type="Pfam" id="PF00271">
    <property type="entry name" value="Helicase_C"/>
    <property type="match status" value="1"/>
</dbReference>
<dbReference type="EMBL" id="AZTB01000006">
    <property type="protein sequence ID" value="KGG81112.1"/>
    <property type="molecule type" value="Genomic_DNA"/>
</dbReference>
<feature type="coiled-coil region" evidence="13">
    <location>
        <begin position="128"/>
        <end position="155"/>
    </location>
</feature>
<dbReference type="RefSeq" id="WP_035162002.1">
    <property type="nucleotide sequence ID" value="NZ_AZTB01000006.1"/>
</dbReference>
<reference evidence="16 17" key="1">
    <citation type="submission" date="2013-12" db="EMBL/GenBank/DDBJ databases">
        <title>Draft genome sequence of Caloranaerobacter sp. H53214.</title>
        <authorList>
            <person name="Jiang L.J."/>
            <person name="Shao Z.Z."/>
            <person name="Long M.N."/>
        </authorList>
    </citation>
    <scope>NUCLEOTIDE SEQUENCE [LARGE SCALE GENOMIC DNA]</scope>
    <source>
        <strain evidence="16 17">H53214</strain>
    </source>
</reference>
<dbReference type="PROSITE" id="PS51192">
    <property type="entry name" value="HELICASE_ATP_BIND_1"/>
    <property type="match status" value="1"/>
</dbReference>
<dbReference type="GO" id="GO:1990077">
    <property type="term" value="C:primosome complex"/>
    <property type="evidence" value="ECO:0007669"/>
    <property type="project" value="UniProtKB-UniRule"/>
</dbReference>
<feature type="binding site" evidence="12">
    <location>
        <position position="536"/>
    </location>
    <ligand>
        <name>Zn(2+)</name>
        <dbReference type="ChEBI" id="CHEBI:29105"/>
        <label>2</label>
    </ligand>
</feature>
<dbReference type="Pfam" id="PF04851">
    <property type="entry name" value="ResIII"/>
    <property type="match status" value="1"/>
</dbReference>
<dbReference type="FunFam" id="3.40.50.300:FF:000489">
    <property type="entry name" value="Primosome assembly protein PriA"/>
    <property type="match status" value="1"/>
</dbReference>
<name>A0A096BJU0_9FIRM</name>
<evidence type="ECO:0000256" key="2">
    <source>
        <dbReference type="ARBA" id="ARBA00022705"/>
    </source>
</evidence>
<evidence type="ECO:0000259" key="15">
    <source>
        <dbReference type="PROSITE" id="PS51194"/>
    </source>
</evidence>
<gene>
    <name evidence="12" type="primary">priA</name>
    <name evidence="16" type="ORF">Y919_02260</name>
</gene>
<comment type="cofactor">
    <cofactor evidence="12">
        <name>Zn(2+)</name>
        <dbReference type="ChEBI" id="CHEBI:29105"/>
    </cofactor>
    <text evidence="12">Binds 2 zinc ions per subunit.</text>
</comment>
<keyword evidence="5 12" id="KW-0378">Hydrolase</keyword>
<dbReference type="Proteomes" id="UP000029622">
    <property type="component" value="Unassembled WGS sequence"/>
</dbReference>
<dbReference type="InterPro" id="IPR041236">
    <property type="entry name" value="PriA_C"/>
</dbReference>
<dbReference type="Gene3D" id="3.40.50.300">
    <property type="entry name" value="P-loop containing nucleotide triphosphate hydrolases"/>
    <property type="match status" value="2"/>
</dbReference>
<dbReference type="CDD" id="cd18804">
    <property type="entry name" value="SF2_C_priA"/>
    <property type="match status" value="1"/>
</dbReference>
<evidence type="ECO:0000256" key="7">
    <source>
        <dbReference type="ARBA" id="ARBA00022833"/>
    </source>
</evidence>
<comment type="catalytic activity">
    <reaction evidence="12">
        <text>Couples ATP hydrolysis with the unwinding of duplex DNA by translocating in the 3'-5' direction.</text>
        <dbReference type="EC" id="5.6.2.4"/>
    </reaction>
</comment>
<keyword evidence="4 12" id="KW-0547">Nucleotide-binding</keyword>
<feature type="binding site" evidence="12">
    <location>
        <position position="564"/>
    </location>
    <ligand>
        <name>Zn(2+)</name>
        <dbReference type="ChEBI" id="CHEBI:29105"/>
        <label>1</label>
    </ligand>
</feature>
<keyword evidence="7 12" id="KW-0862">Zinc</keyword>
<dbReference type="InterPro" id="IPR042115">
    <property type="entry name" value="PriA_3primeBD_sf"/>
</dbReference>
<dbReference type="GO" id="GO:0005524">
    <property type="term" value="F:ATP binding"/>
    <property type="evidence" value="ECO:0007669"/>
    <property type="project" value="UniProtKB-UniRule"/>
</dbReference>
<dbReference type="GO" id="GO:0006302">
    <property type="term" value="P:double-strand break repair"/>
    <property type="evidence" value="ECO:0007669"/>
    <property type="project" value="InterPro"/>
</dbReference>
<keyword evidence="6 12" id="KW-0347">Helicase</keyword>
<feature type="binding site" evidence="12">
    <location>
        <position position="554"/>
    </location>
    <ligand>
        <name>Zn(2+)</name>
        <dbReference type="ChEBI" id="CHEBI:29105"/>
        <label>2</label>
    </ligand>
</feature>
<keyword evidence="13" id="KW-0175">Coiled coil</keyword>
<dbReference type="STRING" id="1156417.Y919_02260"/>
<evidence type="ECO:0000256" key="13">
    <source>
        <dbReference type="SAM" id="Coils"/>
    </source>
</evidence>
<organism evidence="16 17">
    <name type="scientific">Caloranaerobacter azorensis H53214</name>
    <dbReference type="NCBI Taxonomy" id="1156417"/>
    <lineage>
        <taxon>Bacteria</taxon>
        <taxon>Bacillati</taxon>
        <taxon>Bacillota</taxon>
        <taxon>Tissierellia</taxon>
        <taxon>Tissierellales</taxon>
        <taxon>Thermohalobacteraceae</taxon>
        <taxon>Caloranaerobacter</taxon>
    </lineage>
</organism>
<feature type="binding site" evidence="12">
    <location>
        <position position="533"/>
    </location>
    <ligand>
        <name>Zn(2+)</name>
        <dbReference type="ChEBI" id="CHEBI:29105"/>
        <label>2</label>
    </ligand>
</feature>
<dbReference type="GO" id="GO:0016887">
    <property type="term" value="F:ATP hydrolysis activity"/>
    <property type="evidence" value="ECO:0007669"/>
    <property type="project" value="RHEA"/>
</dbReference>
<dbReference type="NCBIfam" id="TIGR00595">
    <property type="entry name" value="priA"/>
    <property type="match status" value="1"/>
</dbReference>
<dbReference type="GO" id="GO:0006269">
    <property type="term" value="P:DNA replication, synthesis of primer"/>
    <property type="evidence" value="ECO:0007669"/>
    <property type="project" value="UniProtKB-KW"/>
</dbReference>
<dbReference type="SMART" id="SM00487">
    <property type="entry name" value="DEXDc"/>
    <property type="match status" value="1"/>
</dbReference>
<feature type="binding site" evidence="12">
    <location>
        <position position="551"/>
    </location>
    <ligand>
        <name>Zn(2+)</name>
        <dbReference type="ChEBI" id="CHEBI:29105"/>
        <label>2</label>
    </ligand>
</feature>
<dbReference type="NCBIfam" id="NF004066">
    <property type="entry name" value="PRK05580.1-3"/>
    <property type="match status" value="1"/>
</dbReference>